<name>A0A853BUL5_9ACTN</name>
<dbReference type="PANTHER" id="PTHR43133">
    <property type="entry name" value="RNA POLYMERASE ECF-TYPE SIGMA FACTO"/>
    <property type="match status" value="1"/>
</dbReference>
<keyword evidence="11" id="KW-1185">Reference proteome</keyword>
<dbReference type="Gene3D" id="1.10.10.10">
    <property type="entry name" value="Winged helix-like DNA-binding domain superfamily/Winged helix DNA-binding domain"/>
    <property type="match status" value="1"/>
</dbReference>
<dbReference type="RefSeq" id="WP_179769386.1">
    <property type="nucleotide sequence ID" value="NZ_JACCFO010000001.1"/>
</dbReference>
<dbReference type="AlphaFoldDB" id="A0A853BUL5"/>
<evidence type="ECO:0000256" key="5">
    <source>
        <dbReference type="ARBA" id="ARBA00023163"/>
    </source>
</evidence>
<dbReference type="InterPro" id="IPR013325">
    <property type="entry name" value="RNA_pol_sigma_r2"/>
</dbReference>
<keyword evidence="4 6" id="KW-0238">DNA-binding</keyword>
<dbReference type="Pfam" id="PF04542">
    <property type="entry name" value="Sigma70_r2"/>
    <property type="match status" value="1"/>
</dbReference>
<dbReference type="InterPro" id="IPR007627">
    <property type="entry name" value="RNA_pol_sigma70_r2"/>
</dbReference>
<evidence type="ECO:0000259" key="8">
    <source>
        <dbReference type="Pfam" id="PF04542"/>
    </source>
</evidence>
<evidence type="ECO:0000313" key="11">
    <source>
        <dbReference type="Proteomes" id="UP000575985"/>
    </source>
</evidence>
<dbReference type="Gene3D" id="1.10.1740.10">
    <property type="match status" value="1"/>
</dbReference>
<feature type="domain" description="RNA polymerase sigma-70 region 2" evidence="8">
    <location>
        <begin position="24"/>
        <end position="89"/>
    </location>
</feature>
<evidence type="ECO:0000259" key="9">
    <source>
        <dbReference type="Pfam" id="PF08281"/>
    </source>
</evidence>
<dbReference type="InterPro" id="IPR014284">
    <property type="entry name" value="RNA_pol_sigma-70_dom"/>
</dbReference>
<evidence type="ECO:0000256" key="1">
    <source>
        <dbReference type="ARBA" id="ARBA00010641"/>
    </source>
</evidence>
<dbReference type="InterPro" id="IPR039425">
    <property type="entry name" value="RNA_pol_sigma-70-like"/>
</dbReference>
<feature type="compositionally biased region" description="Pro residues" evidence="7">
    <location>
        <begin position="250"/>
        <end position="263"/>
    </location>
</feature>
<dbReference type="InterPro" id="IPR013249">
    <property type="entry name" value="RNA_pol_sigma70_r4_t2"/>
</dbReference>
<sequence length="271" mass="28954">MDDAELTRLALDAVDGGDGAVEQLVRRLRPDVARFIGSMSDPMLVEELTQETLIRALRGLPRFAARSSVRSWILSIARHTVVDRYRAASSRPATVSVEDWDAAQSRTESGQGRFEEEIALLNLLSHLAEPRRTAFVLTQIEGFSYAEAAEITRVPVGTVRSRVARAREDLITALRLAESPEAAEPAAPPAAPPAAAKAAEAGPTAPAPHSREPRPPRTRPVRQRGTACRPARTPPDPGSPSAPTARVAPSPLPVPAPPGPAPTLIPTQEPT</sequence>
<feature type="domain" description="RNA polymerase sigma factor 70 region 4 type 2" evidence="9">
    <location>
        <begin position="119"/>
        <end position="170"/>
    </location>
</feature>
<evidence type="ECO:0000256" key="6">
    <source>
        <dbReference type="RuleBase" id="RU000716"/>
    </source>
</evidence>
<evidence type="ECO:0000256" key="2">
    <source>
        <dbReference type="ARBA" id="ARBA00023015"/>
    </source>
</evidence>
<dbReference type="Pfam" id="PF08281">
    <property type="entry name" value="Sigma70_r4_2"/>
    <property type="match status" value="1"/>
</dbReference>
<feature type="compositionally biased region" description="Low complexity" evidence="7">
    <location>
        <begin position="193"/>
        <end position="208"/>
    </location>
</feature>
<feature type="region of interest" description="Disordered" evidence="7">
    <location>
        <begin position="177"/>
        <end position="271"/>
    </location>
</feature>
<dbReference type="InterPro" id="IPR036388">
    <property type="entry name" value="WH-like_DNA-bd_sf"/>
</dbReference>
<evidence type="ECO:0000313" key="10">
    <source>
        <dbReference type="EMBL" id="NYI98191.1"/>
    </source>
</evidence>
<dbReference type="InterPro" id="IPR000838">
    <property type="entry name" value="RNA_pol_sigma70_ECF_CS"/>
</dbReference>
<keyword evidence="2 6" id="KW-0805">Transcription regulation</keyword>
<organism evidence="10 11">
    <name type="scientific">Streptomonospora nanhaiensis</name>
    <dbReference type="NCBI Taxonomy" id="1323731"/>
    <lineage>
        <taxon>Bacteria</taxon>
        <taxon>Bacillati</taxon>
        <taxon>Actinomycetota</taxon>
        <taxon>Actinomycetes</taxon>
        <taxon>Streptosporangiales</taxon>
        <taxon>Nocardiopsidaceae</taxon>
        <taxon>Streptomonospora</taxon>
    </lineage>
</organism>
<dbReference type="Proteomes" id="UP000575985">
    <property type="component" value="Unassembled WGS sequence"/>
</dbReference>
<dbReference type="PROSITE" id="PS01063">
    <property type="entry name" value="SIGMA70_ECF"/>
    <property type="match status" value="1"/>
</dbReference>
<dbReference type="GO" id="GO:0003677">
    <property type="term" value="F:DNA binding"/>
    <property type="evidence" value="ECO:0007669"/>
    <property type="project" value="UniProtKB-KW"/>
</dbReference>
<comment type="caution">
    <text evidence="10">The sequence shown here is derived from an EMBL/GenBank/DDBJ whole genome shotgun (WGS) entry which is preliminary data.</text>
</comment>
<dbReference type="CDD" id="cd06171">
    <property type="entry name" value="Sigma70_r4"/>
    <property type="match status" value="1"/>
</dbReference>
<evidence type="ECO:0000256" key="7">
    <source>
        <dbReference type="SAM" id="MobiDB-lite"/>
    </source>
</evidence>
<comment type="similarity">
    <text evidence="1 6">Belongs to the sigma-70 factor family. ECF subfamily.</text>
</comment>
<dbReference type="GO" id="GO:0016987">
    <property type="term" value="F:sigma factor activity"/>
    <property type="evidence" value="ECO:0007669"/>
    <property type="project" value="UniProtKB-KW"/>
</dbReference>
<proteinExistence type="inferred from homology"/>
<gene>
    <name evidence="10" type="ORF">HNR12_004468</name>
</gene>
<protein>
    <recommendedName>
        <fullName evidence="6">RNA polymerase sigma factor</fullName>
    </recommendedName>
</protein>
<reference evidence="10 11" key="1">
    <citation type="submission" date="2020-07" db="EMBL/GenBank/DDBJ databases">
        <title>Sequencing the genomes of 1000 actinobacteria strains.</title>
        <authorList>
            <person name="Klenk H.-P."/>
        </authorList>
    </citation>
    <scope>NUCLEOTIDE SEQUENCE [LARGE SCALE GENOMIC DNA]</scope>
    <source>
        <strain evidence="10 11">DSM 45927</strain>
    </source>
</reference>
<dbReference type="GO" id="GO:0006352">
    <property type="term" value="P:DNA-templated transcription initiation"/>
    <property type="evidence" value="ECO:0007669"/>
    <property type="project" value="InterPro"/>
</dbReference>
<dbReference type="SUPFAM" id="SSF88946">
    <property type="entry name" value="Sigma2 domain of RNA polymerase sigma factors"/>
    <property type="match status" value="1"/>
</dbReference>
<evidence type="ECO:0000256" key="3">
    <source>
        <dbReference type="ARBA" id="ARBA00023082"/>
    </source>
</evidence>
<dbReference type="EMBL" id="JACCFO010000001">
    <property type="protein sequence ID" value="NYI98191.1"/>
    <property type="molecule type" value="Genomic_DNA"/>
</dbReference>
<keyword evidence="5 6" id="KW-0804">Transcription</keyword>
<accession>A0A853BUL5</accession>
<evidence type="ECO:0000256" key="4">
    <source>
        <dbReference type="ARBA" id="ARBA00023125"/>
    </source>
</evidence>
<dbReference type="InterPro" id="IPR013324">
    <property type="entry name" value="RNA_pol_sigma_r3/r4-like"/>
</dbReference>
<dbReference type="PANTHER" id="PTHR43133:SF61">
    <property type="entry name" value="ECF RNA POLYMERASE SIGMA FACTOR SIGC"/>
    <property type="match status" value="1"/>
</dbReference>
<dbReference type="NCBIfam" id="TIGR02937">
    <property type="entry name" value="sigma70-ECF"/>
    <property type="match status" value="1"/>
</dbReference>
<dbReference type="SUPFAM" id="SSF88659">
    <property type="entry name" value="Sigma3 and sigma4 domains of RNA polymerase sigma factors"/>
    <property type="match status" value="1"/>
</dbReference>
<dbReference type="GO" id="GO:0006950">
    <property type="term" value="P:response to stress"/>
    <property type="evidence" value="ECO:0007669"/>
    <property type="project" value="UniProtKB-ARBA"/>
</dbReference>
<keyword evidence="3 6" id="KW-0731">Sigma factor</keyword>